<reference evidence="2" key="1">
    <citation type="journal article" date="2015" name="Nature">
        <title>Complex archaea that bridge the gap between prokaryotes and eukaryotes.</title>
        <authorList>
            <person name="Spang A."/>
            <person name="Saw J.H."/>
            <person name="Jorgensen S.L."/>
            <person name="Zaremba-Niedzwiedzka K."/>
            <person name="Martijn J."/>
            <person name="Lind A.E."/>
            <person name="van Eijk R."/>
            <person name="Schleper C."/>
            <person name="Guy L."/>
            <person name="Ettema T.J."/>
        </authorList>
    </citation>
    <scope>NUCLEOTIDE SEQUENCE</scope>
</reference>
<comment type="caution">
    <text evidence="2">The sequence shown here is derived from an EMBL/GenBank/DDBJ whole genome shotgun (WGS) entry which is preliminary data.</text>
</comment>
<sequence>MASIAEMAAKGQAKLQRKGTQMASSYNASKGRAAQNYAAVGFGPTRVAAYQAGIPAATFTAPDPAKWARNWSAKMAE</sequence>
<dbReference type="EMBL" id="LAZR01040924">
    <property type="protein sequence ID" value="KKL13278.1"/>
    <property type="molecule type" value="Genomic_DNA"/>
</dbReference>
<organism evidence="2">
    <name type="scientific">marine sediment metagenome</name>
    <dbReference type="NCBI Taxonomy" id="412755"/>
    <lineage>
        <taxon>unclassified sequences</taxon>
        <taxon>metagenomes</taxon>
        <taxon>ecological metagenomes</taxon>
    </lineage>
</organism>
<dbReference type="AlphaFoldDB" id="A0A0F9DMX5"/>
<protein>
    <submittedName>
        <fullName evidence="2">Uncharacterized protein</fullName>
    </submittedName>
</protein>
<proteinExistence type="predicted"/>
<feature type="compositionally biased region" description="Polar residues" evidence="1">
    <location>
        <begin position="18"/>
        <end position="27"/>
    </location>
</feature>
<evidence type="ECO:0000313" key="2">
    <source>
        <dbReference type="EMBL" id="KKL13278.1"/>
    </source>
</evidence>
<name>A0A0F9DMX5_9ZZZZ</name>
<gene>
    <name evidence="2" type="ORF">LCGC14_2527350</name>
</gene>
<feature type="region of interest" description="Disordered" evidence="1">
    <location>
        <begin position="1"/>
        <end position="27"/>
    </location>
</feature>
<evidence type="ECO:0000256" key="1">
    <source>
        <dbReference type="SAM" id="MobiDB-lite"/>
    </source>
</evidence>
<accession>A0A0F9DMX5</accession>